<dbReference type="EMBL" id="CP100390">
    <property type="protein sequence ID" value="UZE97785.1"/>
    <property type="molecule type" value="Genomic_DNA"/>
</dbReference>
<evidence type="ECO:0000313" key="3">
    <source>
        <dbReference type="Proteomes" id="UP001163739"/>
    </source>
</evidence>
<dbReference type="Gene3D" id="1.10.10.10">
    <property type="entry name" value="Winged helix-like DNA-binding domain superfamily/Winged helix DNA-binding domain"/>
    <property type="match status" value="1"/>
</dbReference>
<dbReference type="PANTHER" id="PTHR33221:SF4">
    <property type="entry name" value="HTH-TYPE TRANSCRIPTIONAL REPRESSOR NSRR"/>
    <property type="match status" value="1"/>
</dbReference>
<dbReference type="PANTHER" id="PTHR33221">
    <property type="entry name" value="WINGED HELIX-TURN-HELIX TRANSCRIPTIONAL REGULATOR, RRF2 FAMILY"/>
    <property type="match status" value="1"/>
</dbReference>
<dbReference type="InterPro" id="IPR030489">
    <property type="entry name" value="TR_Rrf2-type_CS"/>
</dbReference>
<dbReference type="InterPro" id="IPR036390">
    <property type="entry name" value="WH_DNA-bd_sf"/>
</dbReference>
<organism evidence="2 3">
    <name type="scientific">Alkalimarinus alittae</name>
    <dbReference type="NCBI Taxonomy" id="2961619"/>
    <lineage>
        <taxon>Bacteria</taxon>
        <taxon>Pseudomonadati</taxon>
        <taxon>Pseudomonadota</taxon>
        <taxon>Gammaproteobacteria</taxon>
        <taxon>Alteromonadales</taxon>
        <taxon>Alteromonadaceae</taxon>
        <taxon>Alkalimarinus</taxon>
    </lineage>
</organism>
<dbReference type="Pfam" id="PF02082">
    <property type="entry name" value="Rrf2"/>
    <property type="match status" value="1"/>
</dbReference>
<gene>
    <name evidence="2" type="ORF">NKI27_08645</name>
</gene>
<dbReference type="SUPFAM" id="SSF46785">
    <property type="entry name" value="Winged helix' DNA-binding domain"/>
    <property type="match status" value="1"/>
</dbReference>
<keyword evidence="3" id="KW-1185">Reference proteome</keyword>
<accession>A0ABY6N6Y4</accession>
<dbReference type="PROSITE" id="PS51197">
    <property type="entry name" value="HTH_RRF2_2"/>
    <property type="match status" value="1"/>
</dbReference>
<name>A0ABY6N6Y4_9ALTE</name>
<dbReference type="Proteomes" id="UP001163739">
    <property type="component" value="Chromosome"/>
</dbReference>
<evidence type="ECO:0000256" key="1">
    <source>
        <dbReference type="ARBA" id="ARBA00023125"/>
    </source>
</evidence>
<proteinExistence type="predicted"/>
<dbReference type="PROSITE" id="PS01332">
    <property type="entry name" value="HTH_RRF2_1"/>
    <property type="match status" value="1"/>
</dbReference>
<dbReference type="RefSeq" id="WP_265049262.1">
    <property type="nucleotide sequence ID" value="NZ_CP100390.1"/>
</dbReference>
<protein>
    <submittedName>
        <fullName evidence="2">Rrf2 family transcriptional regulator</fullName>
    </submittedName>
</protein>
<sequence>MQITRFTDYSLRTLMYLNTHSTRLCTVKEVAEYHNISQNHLVKVVHNLSRLGYIKSTKGKNGGIRLTENTDKTRLGDLIMQFEPTMNTAECFDPESNTCNLTVSCQLKHYLQEAMQNFINTMNQYTLANTTQNRIPMREQRGDG</sequence>
<keyword evidence="1" id="KW-0238">DNA-binding</keyword>
<dbReference type="NCBIfam" id="TIGR00738">
    <property type="entry name" value="rrf2_super"/>
    <property type="match status" value="1"/>
</dbReference>
<dbReference type="InterPro" id="IPR036388">
    <property type="entry name" value="WH-like_DNA-bd_sf"/>
</dbReference>
<dbReference type="InterPro" id="IPR000944">
    <property type="entry name" value="Tscrpt_reg_Rrf2"/>
</dbReference>
<reference evidence="2" key="1">
    <citation type="submission" date="2022-06" db="EMBL/GenBank/DDBJ databases">
        <title>Alkalimarinus sp. nov., isolated from gut of a Alitta virens.</title>
        <authorList>
            <person name="Yang A.I."/>
            <person name="Shin N.-R."/>
        </authorList>
    </citation>
    <scope>NUCLEOTIDE SEQUENCE</scope>
    <source>
        <strain evidence="2">A2M4</strain>
    </source>
</reference>
<evidence type="ECO:0000313" key="2">
    <source>
        <dbReference type="EMBL" id="UZE97785.1"/>
    </source>
</evidence>